<evidence type="ECO:0008006" key="12">
    <source>
        <dbReference type="Google" id="ProtNLM"/>
    </source>
</evidence>
<dbReference type="eggNOG" id="KOG0158">
    <property type="taxonomic scope" value="Eukaryota"/>
</dbReference>
<evidence type="ECO:0000256" key="3">
    <source>
        <dbReference type="ARBA" id="ARBA00022617"/>
    </source>
</evidence>
<dbReference type="AlphaFoldDB" id="T0M670"/>
<dbReference type="InterPro" id="IPR036396">
    <property type="entry name" value="Cyt_P450_sf"/>
</dbReference>
<dbReference type="GO" id="GO:0020037">
    <property type="term" value="F:heme binding"/>
    <property type="evidence" value="ECO:0007669"/>
    <property type="project" value="InterPro"/>
</dbReference>
<dbReference type="OrthoDB" id="1470350at2759"/>
<dbReference type="PANTHER" id="PTHR24305">
    <property type="entry name" value="CYTOCHROME P450"/>
    <property type="match status" value="1"/>
</dbReference>
<name>T0M670_COLGC</name>
<sequence>MAIQSPECYVLEQTRFCPKNPLPYIVYRNVLTPNVTEQTASELLTKHGGWERFGPVWGPVSKRHFHPNVHECYDLRQLHRKYGNAVRWSPDHITFTTSEAWKTIYGHKHGQFPKYNSSEQLEPQSNILFADDANHARIRRGVSHAFSPKALAEQEPLIYEYVDKLVWRLSDVAESRMPTEMGRWFHIASFDIVGDLTFGESLGGLDNNELHYVVTHVLLFIERAKKLFELNSLLGPLRWIVMPIIARDAEKGFRDMFTYTRSAVQRRIDIDGELDRRDFMQGLLRGKDEKLISSMEEIITNANTIFVAGSDTTATLMTAATFYLLSTPEAYKRAVAEVRSAFQSAAEINFTNATARLPYLLAVLNETFRLYPPVPSVNERMVPDTGEKIYVEDYYLPPHTCVGVHHSSAGLSESNFAQPESFIPERWLPEVAQDPASPFHADKRDAIQPFSYGPRNCVGKHLAYNEMRVIMARLLWEFDMTLDKSSLKWTTPYSEHKSWTIWKKPTLVVHIKKRQFQT</sequence>
<keyword evidence="6 8" id="KW-0408">Iron</keyword>
<accession>T0M670</accession>
<dbReference type="InterPro" id="IPR017972">
    <property type="entry name" value="Cyt_P450_CS"/>
</dbReference>
<dbReference type="InterPro" id="IPR050121">
    <property type="entry name" value="Cytochrome_P450_monoxygenase"/>
</dbReference>
<dbReference type="SUPFAM" id="SSF48264">
    <property type="entry name" value="Cytochrome P450"/>
    <property type="match status" value="1"/>
</dbReference>
<evidence type="ECO:0000313" key="11">
    <source>
        <dbReference type="Proteomes" id="UP000015530"/>
    </source>
</evidence>
<evidence type="ECO:0000256" key="9">
    <source>
        <dbReference type="RuleBase" id="RU000461"/>
    </source>
</evidence>
<dbReference type="OMA" id="KECSRIC"/>
<organism evidence="10 11">
    <name type="scientific">Colletotrichum gloeosporioides (strain Cg-14)</name>
    <name type="common">Anthracnose fungus</name>
    <name type="synonym">Glomerella cingulata</name>
    <dbReference type="NCBI Taxonomy" id="1237896"/>
    <lineage>
        <taxon>Eukaryota</taxon>
        <taxon>Fungi</taxon>
        <taxon>Dikarya</taxon>
        <taxon>Ascomycota</taxon>
        <taxon>Pezizomycotina</taxon>
        <taxon>Sordariomycetes</taxon>
        <taxon>Hypocreomycetidae</taxon>
        <taxon>Glomerellales</taxon>
        <taxon>Glomerellaceae</taxon>
        <taxon>Colletotrichum</taxon>
        <taxon>Colletotrichum gloeosporioides species complex</taxon>
    </lineage>
</organism>
<comment type="similarity">
    <text evidence="2 9">Belongs to the cytochrome P450 family.</text>
</comment>
<dbReference type="Gene3D" id="1.10.630.10">
    <property type="entry name" value="Cytochrome P450"/>
    <property type="match status" value="1"/>
</dbReference>
<dbReference type="InterPro" id="IPR001128">
    <property type="entry name" value="Cyt_P450"/>
</dbReference>
<protein>
    <recommendedName>
        <fullName evidence="12">Cytochrome P450</fullName>
    </recommendedName>
</protein>
<dbReference type="EMBL" id="AMYD01000177">
    <property type="protein sequence ID" value="EQB58931.1"/>
    <property type="molecule type" value="Genomic_DNA"/>
</dbReference>
<comment type="caution">
    <text evidence="10">The sequence shown here is derived from an EMBL/GenBank/DDBJ whole genome shotgun (WGS) entry which is preliminary data.</text>
</comment>
<evidence type="ECO:0000256" key="7">
    <source>
        <dbReference type="ARBA" id="ARBA00023033"/>
    </source>
</evidence>
<gene>
    <name evidence="10" type="ORF">CGLO_00747</name>
</gene>
<dbReference type="CDD" id="cd11058">
    <property type="entry name" value="CYP60B-like"/>
    <property type="match status" value="1"/>
</dbReference>
<evidence type="ECO:0000256" key="8">
    <source>
        <dbReference type="PIRSR" id="PIRSR602401-1"/>
    </source>
</evidence>
<dbReference type="Pfam" id="PF00067">
    <property type="entry name" value="p450"/>
    <property type="match status" value="1"/>
</dbReference>
<dbReference type="PROSITE" id="PS00086">
    <property type="entry name" value="CYTOCHROME_P450"/>
    <property type="match status" value="1"/>
</dbReference>
<dbReference type="PRINTS" id="PR00463">
    <property type="entry name" value="EP450I"/>
</dbReference>
<dbReference type="PANTHER" id="PTHR24305:SF230">
    <property type="entry name" value="P450, PUTATIVE (EUROFUNG)-RELATED"/>
    <property type="match status" value="1"/>
</dbReference>
<keyword evidence="3 8" id="KW-0349">Heme</keyword>
<evidence type="ECO:0000256" key="5">
    <source>
        <dbReference type="ARBA" id="ARBA00023002"/>
    </source>
</evidence>
<dbReference type="GO" id="GO:0016705">
    <property type="term" value="F:oxidoreductase activity, acting on paired donors, with incorporation or reduction of molecular oxygen"/>
    <property type="evidence" value="ECO:0007669"/>
    <property type="project" value="InterPro"/>
</dbReference>
<comment type="cofactor">
    <cofactor evidence="1 8">
        <name>heme</name>
        <dbReference type="ChEBI" id="CHEBI:30413"/>
    </cofactor>
</comment>
<feature type="binding site" description="axial binding residue" evidence="8">
    <location>
        <position position="457"/>
    </location>
    <ligand>
        <name>heme</name>
        <dbReference type="ChEBI" id="CHEBI:30413"/>
    </ligand>
    <ligandPart>
        <name>Fe</name>
        <dbReference type="ChEBI" id="CHEBI:18248"/>
    </ligandPart>
</feature>
<evidence type="ECO:0000256" key="1">
    <source>
        <dbReference type="ARBA" id="ARBA00001971"/>
    </source>
</evidence>
<keyword evidence="7 9" id="KW-0503">Monooxygenase</keyword>
<evidence type="ECO:0000313" key="10">
    <source>
        <dbReference type="EMBL" id="EQB58931.1"/>
    </source>
</evidence>
<reference evidence="11" key="1">
    <citation type="journal article" date="2013" name="Mol. Plant Microbe Interact.">
        <title>Global aspects of pacC regulation of pathogenicity genes in Colletotrichum gloeosporioides as revealed by transcriptome analysis.</title>
        <authorList>
            <person name="Alkan N."/>
            <person name="Meng X."/>
            <person name="Friedlander G."/>
            <person name="Reuveni E."/>
            <person name="Sukno S."/>
            <person name="Sherman A."/>
            <person name="Thon M."/>
            <person name="Fluhr R."/>
            <person name="Prusky D."/>
        </authorList>
    </citation>
    <scope>NUCLEOTIDE SEQUENCE [LARGE SCALE GENOMIC DNA]</scope>
    <source>
        <strain evidence="11">Cg-14</strain>
    </source>
</reference>
<evidence type="ECO:0000256" key="6">
    <source>
        <dbReference type="ARBA" id="ARBA00023004"/>
    </source>
</evidence>
<dbReference type="PRINTS" id="PR00385">
    <property type="entry name" value="P450"/>
</dbReference>
<evidence type="ECO:0000256" key="4">
    <source>
        <dbReference type="ARBA" id="ARBA00022723"/>
    </source>
</evidence>
<dbReference type="Proteomes" id="UP000015530">
    <property type="component" value="Unassembled WGS sequence"/>
</dbReference>
<dbReference type="STRING" id="1237896.T0M670"/>
<proteinExistence type="inferred from homology"/>
<evidence type="ECO:0000256" key="2">
    <source>
        <dbReference type="ARBA" id="ARBA00010617"/>
    </source>
</evidence>
<keyword evidence="5 9" id="KW-0560">Oxidoreductase</keyword>
<dbReference type="GO" id="GO:0005506">
    <property type="term" value="F:iron ion binding"/>
    <property type="evidence" value="ECO:0007669"/>
    <property type="project" value="InterPro"/>
</dbReference>
<keyword evidence="4 8" id="KW-0479">Metal-binding</keyword>
<dbReference type="GO" id="GO:0004497">
    <property type="term" value="F:monooxygenase activity"/>
    <property type="evidence" value="ECO:0007669"/>
    <property type="project" value="UniProtKB-KW"/>
</dbReference>
<dbReference type="InterPro" id="IPR002401">
    <property type="entry name" value="Cyt_P450_E_grp-I"/>
</dbReference>
<dbReference type="HOGENOM" id="CLU_001570_14_11_1"/>